<protein>
    <submittedName>
        <fullName evidence="2">Uncharacterized protein</fullName>
    </submittedName>
</protein>
<evidence type="ECO:0000256" key="1">
    <source>
        <dbReference type="SAM" id="MobiDB-lite"/>
    </source>
</evidence>
<reference evidence="2 3" key="1">
    <citation type="submission" date="2018-09" db="EMBL/GenBank/DDBJ databases">
        <title>Genomic Encyclopedia of Archaeal and Bacterial Type Strains, Phase II (KMG-II): from individual species to whole genera.</title>
        <authorList>
            <person name="Goeker M."/>
        </authorList>
    </citation>
    <scope>NUCLEOTIDE SEQUENCE [LARGE SCALE GENOMIC DNA]</scope>
    <source>
        <strain evidence="2 3">DSM 13151</strain>
    </source>
</reference>
<name>A0A419WIJ0_9EURY</name>
<dbReference type="Proteomes" id="UP000283805">
    <property type="component" value="Unassembled WGS sequence"/>
</dbReference>
<accession>A0A419WIJ0</accession>
<evidence type="ECO:0000313" key="2">
    <source>
        <dbReference type="EMBL" id="RKD95275.1"/>
    </source>
</evidence>
<gene>
    <name evidence="2" type="ORF">ATJ93_2127</name>
</gene>
<dbReference type="Pfam" id="PF03692">
    <property type="entry name" value="CxxCxxCC"/>
    <property type="match status" value="1"/>
</dbReference>
<feature type="region of interest" description="Disordered" evidence="1">
    <location>
        <begin position="239"/>
        <end position="277"/>
    </location>
</feature>
<dbReference type="InterPro" id="IPR005358">
    <property type="entry name" value="Puta_zinc/iron-chelating_dom"/>
</dbReference>
<dbReference type="AlphaFoldDB" id="A0A419WIJ0"/>
<evidence type="ECO:0000313" key="3">
    <source>
        <dbReference type="Proteomes" id="UP000283805"/>
    </source>
</evidence>
<keyword evidence="3" id="KW-1185">Reference proteome</keyword>
<dbReference type="RefSeq" id="WP_120244562.1">
    <property type="nucleotide sequence ID" value="NZ_RAPO01000002.1"/>
</dbReference>
<dbReference type="OrthoDB" id="36424at2157"/>
<comment type="caution">
    <text evidence="2">The sequence shown here is derived from an EMBL/GenBank/DDBJ whole genome shotgun (WGS) entry which is preliminary data.</text>
</comment>
<feature type="compositionally biased region" description="Basic and acidic residues" evidence="1">
    <location>
        <begin position="249"/>
        <end position="260"/>
    </location>
</feature>
<dbReference type="PANTHER" id="PTHR35866">
    <property type="entry name" value="PUTATIVE-RELATED"/>
    <property type="match status" value="1"/>
</dbReference>
<sequence>MQSLEAELDGARELSVDDLADAIESIGFECTRCGACCTGHGDEDHTATVFPDEARRLEDAAVDTDVTDGAVTLGKTDLVPPAAEREWRDVARPMPYGLADGDDGLEGETFEWALQTDGCGDCVFYAEDDDGTGACVAHEDRPLICRTYPFSVGFAGTSQPMGETVDSVALGAQGSAGSVGGADDTGDEGAGEAGVVHAHECEGLGRDIAREDAEDLARALKERAVRELEEAIAVRDNYAPANPDAGEVVVHDSEGAKRIDGTPLEADTETGSEGDRR</sequence>
<proteinExistence type="predicted"/>
<organism evidence="2 3">
    <name type="scientific">Halopiger aswanensis</name>
    <dbReference type="NCBI Taxonomy" id="148449"/>
    <lineage>
        <taxon>Archaea</taxon>
        <taxon>Methanobacteriati</taxon>
        <taxon>Methanobacteriota</taxon>
        <taxon>Stenosarchaea group</taxon>
        <taxon>Halobacteria</taxon>
        <taxon>Halobacteriales</taxon>
        <taxon>Natrialbaceae</taxon>
        <taxon>Halopiger</taxon>
    </lineage>
</organism>
<feature type="compositionally biased region" description="Acidic residues" evidence="1">
    <location>
        <begin position="266"/>
        <end position="277"/>
    </location>
</feature>
<dbReference type="PANTHER" id="PTHR35866:SF2">
    <property type="entry name" value="YKGJ FAMILY CYSTEINE CLUSTER PROTEIN"/>
    <property type="match status" value="1"/>
</dbReference>
<dbReference type="EMBL" id="RAPO01000002">
    <property type="protein sequence ID" value="RKD95275.1"/>
    <property type="molecule type" value="Genomic_DNA"/>
</dbReference>